<dbReference type="SUPFAM" id="SSF49482">
    <property type="entry name" value="Aromatic compound dioxygenase"/>
    <property type="match status" value="1"/>
</dbReference>
<reference evidence="1 2" key="1">
    <citation type="submission" date="2015-01" db="EMBL/GenBank/DDBJ databases">
        <title>The Genome Sequence of Fonsecaea multimorphosa CBS 102226.</title>
        <authorList>
            <consortium name="The Broad Institute Genomics Platform"/>
            <person name="Cuomo C."/>
            <person name="de Hoog S."/>
            <person name="Gorbushina A."/>
            <person name="Stielow B."/>
            <person name="Teixiera M."/>
            <person name="Abouelleil A."/>
            <person name="Chapman S.B."/>
            <person name="Priest M."/>
            <person name="Young S.K."/>
            <person name="Wortman J."/>
            <person name="Nusbaum C."/>
            <person name="Birren B."/>
        </authorList>
    </citation>
    <scope>NUCLEOTIDE SEQUENCE [LARGE SCALE GENOMIC DNA]</scope>
    <source>
        <strain evidence="1 2">CBS 102226</strain>
    </source>
</reference>
<dbReference type="InterPro" id="IPR015889">
    <property type="entry name" value="Intradiol_dOase_core"/>
</dbReference>
<proteinExistence type="predicted"/>
<dbReference type="GeneID" id="27713466"/>
<dbReference type="VEuPathDB" id="FungiDB:Z520_07720"/>
<accession>A0A0D2K0K3</accession>
<evidence type="ECO:0000313" key="2">
    <source>
        <dbReference type="Proteomes" id="UP000053411"/>
    </source>
</evidence>
<name>A0A0D2K0K3_9EURO</name>
<dbReference type="OrthoDB" id="5238185at2759"/>
<sequence>MITAPSFKPLNTELFDRRDPHSYDDSVFAVKDGLIVEFLPRHGDPKAQFELEFNFKLARKEDEP</sequence>
<dbReference type="RefSeq" id="XP_016630577.1">
    <property type="nucleotide sequence ID" value="XM_016778217.1"/>
</dbReference>
<dbReference type="Gene3D" id="2.60.130.10">
    <property type="entry name" value="Aromatic compound dioxygenase"/>
    <property type="match status" value="1"/>
</dbReference>
<dbReference type="GO" id="GO:0016702">
    <property type="term" value="F:oxidoreductase activity, acting on single donors with incorporation of molecular oxygen, incorporation of two atoms of oxygen"/>
    <property type="evidence" value="ECO:0007669"/>
    <property type="project" value="InterPro"/>
</dbReference>
<dbReference type="STRING" id="1442371.A0A0D2K0K3"/>
<gene>
    <name evidence="1" type="ORF">Z520_07720</name>
</gene>
<evidence type="ECO:0000313" key="1">
    <source>
        <dbReference type="EMBL" id="KIX96454.1"/>
    </source>
</evidence>
<dbReference type="AlphaFoldDB" id="A0A0D2K0K3"/>
<protein>
    <submittedName>
        <fullName evidence="1">Uncharacterized protein</fullName>
    </submittedName>
</protein>
<keyword evidence="2" id="KW-1185">Reference proteome</keyword>
<dbReference type="EMBL" id="KN848077">
    <property type="protein sequence ID" value="KIX96454.1"/>
    <property type="molecule type" value="Genomic_DNA"/>
</dbReference>
<organism evidence="1 2">
    <name type="scientific">Fonsecaea multimorphosa CBS 102226</name>
    <dbReference type="NCBI Taxonomy" id="1442371"/>
    <lineage>
        <taxon>Eukaryota</taxon>
        <taxon>Fungi</taxon>
        <taxon>Dikarya</taxon>
        <taxon>Ascomycota</taxon>
        <taxon>Pezizomycotina</taxon>
        <taxon>Eurotiomycetes</taxon>
        <taxon>Chaetothyriomycetidae</taxon>
        <taxon>Chaetothyriales</taxon>
        <taxon>Herpotrichiellaceae</taxon>
        <taxon>Fonsecaea</taxon>
    </lineage>
</organism>
<dbReference type="Proteomes" id="UP000053411">
    <property type="component" value="Unassembled WGS sequence"/>
</dbReference>
<dbReference type="GO" id="GO:0008199">
    <property type="term" value="F:ferric iron binding"/>
    <property type="evidence" value="ECO:0007669"/>
    <property type="project" value="InterPro"/>
</dbReference>